<dbReference type="Proteomes" id="UP000006250">
    <property type="component" value="Unassembled WGS sequence"/>
</dbReference>
<dbReference type="Pfam" id="PF02223">
    <property type="entry name" value="Thymidylate_kin"/>
    <property type="match status" value="1"/>
</dbReference>
<dbReference type="eggNOG" id="COG0125">
    <property type="taxonomic scope" value="Bacteria"/>
</dbReference>
<accession>E1K1A4</accession>
<comment type="function">
    <text evidence="11 12">Phosphorylation of dTMP to form dTDP in both de novo and salvage pathways of dTTP synthesis.</text>
</comment>
<dbReference type="CDD" id="cd01672">
    <property type="entry name" value="TMPK"/>
    <property type="match status" value="1"/>
</dbReference>
<evidence type="ECO:0000259" key="13">
    <source>
        <dbReference type="Pfam" id="PF02223"/>
    </source>
</evidence>
<dbReference type="GO" id="GO:0006233">
    <property type="term" value="P:dTDP biosynthetic process"/>
    <property type="evidence" value="ECO:0007669"/>
    <property type="project" value="InterPro"/>
</dbReference>
<evidence type="ECO:0000256" key="10">
    <source>
        <dbReference type="ARBA" id="ARBA00048743"/>
    </source>
</evidence>
<reference evidence="14 15" key="1">
    <citation type="submission" date="2010-08" db="EMBL/GenBank/DDBJ databases">
        <title>The draft genome of Desulfovibrio fructosovorans JJ.</title>
        <authorList>
            <consortium name="US DOE Joint Genome Institute (JGI-PGF)"/>
            <person name="Lucas S."/>
            <person name="Copeland A."/>
            <person name="Lapidus A."/>
            <person name="Cheng J.-F."/>
            <person name="Bruce D."/>
            <person name="Goodwin L."/>
            <person name="Pitluck S."/>
            <person name="Land M.L."/>
            <person name="Hauser L."/>
            <person name="Chang Y.-J."/>
            <person name="Jeffries C."/>
            <person name="Wall J.D."/>
            <person name="Stahl D.A."/>
            <person name="Arkin A.P."/>
            <person name="Dehal P."/>
            <person name="Stolyar S.M."/>
            <person name="Hazen T.C."/>
            <person name="Woyke T.J."/>
        </authorList>
    </citation>
    <scope>NUCLEOTIDE SEQUENCE [LARGE SCALE GENOMIC DNA]</scope>
    <source>
        <strain evidence="14 15">JJ</strain>
    </source>
</reference>
<feature type="domain" description="Thymidylate kinase-like" evidence="13">
    <location>
        <begin position="5"/>
        <end position="199"/>
    </location>
</feature>
<evidence type="ECO:0000256" key="8">
    <source>
        <dbReference type="ARBA" id="ARBA00022840"/>
    </source>
</evidence>
<evidence type="ECO:0000313" key="15">
    <source>
        <dbReference type="Proteomes" id="UP000006250"/>
    </source>
</evidence>
<dbReference type="STRING" id="596151.DesfrDRAFT_3654"/>
<keyword evidence="4 12" id="KW-0808">Transferase</keyword>
<evidence type="ECO:0000256" key="12">
    <source>
        <dbReference type="HAMAP-Rule" id="MF_00165"/>
    </source>
</evidence>
<dbReference type="HAMAP" id="MF_00165">
    <property type="entry name" value="Thymidylate_kinase"/>
    <property type="match status" value="1"/>
</dbReference>
<dbReference type="Gene3D" id="3.40.50.300">
    <property type="entry name" value="P-loop containing nucleotide triphosphate hydrolases"/>
    <property type="match status" value="1"/>
</dbReference>
<dbReference type="GO" id="GO:0005829">
    <property type="term" value="C:cytosol"/>
    <property type="evidence" value="ECO:0007669"/>
    <property type="project" value="TreeGrafter"/>
</dbReference>
<keyword evidence="15" id="KW-1185">Reference proteome</keyword>
<comment type="similarity">
    <text evidence="1 12">Belongs to the thymidylate kinase family.</text>
</comment>
<name>E1K1A4_SOLFR</name>
<evidence type="ECO:0000256" key="5">
    <source>
        <dbReference type="ARBA" id="ARBA00022727"/>
    </source>
</evidence>
<evidence type="ECO:0000256" key="6">
    <source>
        <dbReference type="ARBA" id="ARBA00022741"/>
    </source>
</evidence>
<evidence type="ECO:0000256" key="2">
    <source>
        <dbReference type="ARBA" id="ARBA00012980"/>
    </source>
</evidence>
<comment type="catalytic activity">
    <reaction evidence="10 12">
        <text>dTMP + ATP = dTDP + ADP</text>
        <dbReference type="Rhea" id="RHEA:13517"/>
        <dbReference type="ChEBI" id="CHEBI:30616"/>
        <dbReference type="ChEBI" id="CHEBI:58369"/>
        <dbReference type="ChEBI" id="CHEBI:63528"/>
        <dbReference type="ChEBI" id="CHEBI:456216"/>
        <dbReference type="EC" id="2.7.4.9"/>
    </reaction>
</comment>
<dbReference type="SUPFAM" id="SSF52540">
    <property type="entry name" value="P-loop containing nucleoside triphosphate hydrolases"/>
    <property type="match status" value="1"/>
</dbReference>
<evidence type="ECO:0000256" key="3">
    <source>
        <dbReference type="ARBA" id="ARBA00017144"/>
    </source>
</evidence>
<dbReference type="PROSITE" id="PS01331">
    <property type="entry name" value="THYMIDYLATE_KINASE"/>
    <property type="match status" value="1"/>
</dbReference>
<dbReference type="GO" id="GO:0004798">
    <property type="term" value="F:dTMP kinase activity"/>
    <property type="evidence" value="ECO:0007669"/>
    <property type="project" value="UniProtKB-UniRule"/>
</dbReference>
<evidence type="ECO:0000313" key="14">
    <source>
        <dbReference type="EMBL" id="EFL49590.1"/>
    </source>
</evidence>
<dbReference type="InterPro" id="IPR018094">
    <property type="entry name" value="Thymidylate_kinase"/>
</dbReference>
<keyword evidence="5 12" id="KW-0545">Nucleotide biosynthesis</keyword>
<dbReference type="InterPro" id="IPR039430">
    <property type="entry name" value="Thymidylate_kin-like_dom"/>
</dbReference>
<dbReference type="EMBL" id="AECZ01000038">
    <property type="protein sequence ID" value="EFL49590.1"/>
    <property type="molecule type" value="Genomic_DNA"/>
</dbReference>
<dbReference type="GO" id="GO:0006235">
    <property type="term" value="P:dTTP biosynthetic process"/>
    <property type="evidence" value="ECO:0007669"/>
    <property type="project" value="UniProtKB-UniRule"/>
</dbReference>
<evidence type="ECO:0000256" key="1">
    <source>
        <dbReference type="ARBA" id="ARBA00009776"/>
    </source>
</evidence>
<dbReference type="GO" id="GO:0006227">
    <property type="term" value="P:dUDP biosynthetic process"/>
    <property type="evidence" value="ECO:0007669"/>
    <property type="project" value="TreeGrafter"/>
</dbReference>
<evidence type="ECO:0000256" key="7">
    <source>
        <dbReference type="ARBA" id="ARBA00022777"/>
    </source>
</evidence>
<dbReference type="PANTHER" id="PTHR10344:SF4">
    <property type="entry name" value="UMP-CMP KINASE 2, MITOCHONDRIAL"/>
    <property type="match status" value="1"/>
</dbReference>
<dbReference type="RefSeq" id="WP_005996336.1">
    <property type="nucleotide sequence ID" value="NZ_AECZ01000038.1"/>
</dbReference>
<dbReference type="InterPro" id="IPR027417">
    <property type="entry name" value="P-loop_NTPase"/>
</dbReference>
<keyword evidence="6 12" id="KW-0547">Nucleotide-binding</keyword>
<organism evidence="14 15">
    <name type="scientific">Solidesulfovibrio fructosivorans JJ]</name>
    <dbReference type="NCBI Taxonomy" id="596151"/>
    <lineage>
        <taxon>Bacteria</taxon>
        <taxon>Pseudomonadati</taxon>
        <taxon>Thermodesulfobacteriota</taxon>
        <taxon>Desulfovibrionia</taxon>
        <taxon>Desulfovibrionales</taxon>
        <taxon>Desulfovibrionaceae</taxon>
        <taxon>Solidesulfovibrio</taxon>
    </lineage>
</organism>
<dbReference type="PANTHER" id="PTHR10344">
    <property type="entry name" value="THYMIDYLATE KINASE"/>
    <property type="match status" value="1"/>
</dbReference>
<dbReference type="NCBIfam" id="TIGR00041">
    <property type="entry name" value="DTMP_kinase"/>
    <property type="match status" value="1"/>
</dbReference>
<evidence type="ECO:0000256" key="9">
    <source>
        <dbReference type="ARBA" id="ARBA00029962"/>
    </source>
</evidence>
<dbReference type="AlphaFoldDB" id="E1K1A4"/>
<feature type="binding site" evidence="12">
    <location>
        <begin position="7"/>
        <end position="14"/>
    </location>
    <ligand>
        <name>ATP</name>
        <dbReference type="ChEBI" id="CHEBI:30616"/>
    </ligand>
</feature>
<dbReference type="InterPro" id="IPR018095">
    <property type="entry name" value="Thymidylate_kin_CS"/>
</dbReference>
<dbReference type="GO" id="GO:0005524">
    <property type="term" value="F:ATP binding"/>
    <property type="evidence" value="ECO:0007669"/>
    <property type="project" value="UniProtKB-UniRule"/>
</dbReference>
<comment type="caution">
    <text evidence="14">The sequence shown here is derived from an EMBL/GenBank/DDBJ whole genome shotgun (WGS) entry which is preliminary data.</text>
</comment>
<sequence length="211" mass="23059">MFITFEGIEGSGKSTQITLLKSALEATGKSVVTTRQPGGCPLGETLRSILLSTQTKNLDHRAELFLYLADRAQHIAEVIRPAQNAGHIVLCDRFADSTVVYQGYGRGLDVAMLHELNDIAVAGAWPQRTILLDLDPEQGLRRALARNLKTGNCATEGRFEAEDIDFHTRIRDGYLALASLHPRRYAVIDATPDVATVAKAVWAAVSSRMSE</sequence>
<protein>
    <recommendedName>
        <fullName evidence="3 12">Thymidylate kinase</fullName>
        <ecNumber evidence="2 12">2.7.4.9</ecNumber>
    </recommendedName>
    <alternativeName>
        <fullName evidence="9 12">dTMP kinase</fullName>
    </alternativeName>
</protein>
<dbReference type="OrthoDB" id="9774907at2"/>
<keyword evidence="7 12" id="KW-0418">Kinase</keyword>
<dbReference type="FunFam" id="3.40.50.300:FF:000225">
    <property type="entry name" value="Thymidylate kinase"/>
    <property type="match status" value="1"/>
</dbReference>
<evidence type="ECO:0000256" key="11">
    <source>
        <dbReference type="ARBA" id="ARBA00057735"/>
    </source>
</evidence>
<evidence type="ECO:0000256" key="4">
    <source>
        <dbReference type="ARBA" id="ARBA00022679"/>
    </source>
</evidence>
<keyword evidence="8 12" id="KW-0067">ATP-binding</keyword>
<dbReference type="EC" id="2.7.4.9" evidence="2 12"/>
<proteinExistence type="inferred from homology"/>
<gene>
    <name evidence="12" type="primary">tmk</name>
    <name evidence="14" type="ORF">DesfrDRAFT_3654</name>
</gene>